<protein>
    <submittedName>
        <fullName evidence="2">Uncharacterized protein</fullName>
    </submittedName>
</protein>
<sequence>MSIKNGSIEIKPLTVPLRSSTKIILDVKQGSETLEEGEAPVSAQAKIKRKRDALGKGGVD</sequence>
<comment type="caution">
    <text evidence="2">The sequence shown here is derived from an EMBL/GenBank/DDBJ whole genome shotgun (WGS) entry which is preliminary data.</text>
</comment>
<evidence type="ECO:0000313" key="2">
    <source>
        <dbReference type="EMBL" id="KAL2053140.1"/>
    </source>
</evidence>
<evidence type="ECO:0000256" key="1">
    <source>
        <dbReference type="SAM" id="MobiDB-lite"/>
    </source>
</evidence>
<gene>
    <name evidence="2" type="ORF">ABVK25_006464</name>
</gene>
<name>A0ABR4B5U4_9LECA</name>
<evidence type="ECO:0000313" key="3">
    <source>
        <dbReference type="Proteomes" id="UP001590951"/>
    </source>
</evidence>
<proteinExistence type="predicted"/>
<keyword evidence="3" id="KW-1185">Reference proteome</keyword>
<organism evidence="2 3">
    <name type="scientific">Lepraria finkii</name>
    <dbReference type="NCBI Taxonomy" id="1340010"/>
    <lineage>
        <taxon>Eukaryota</taxon>
        <taxon>Fungi</taxon>
        <taxon>Dikarya</taxon>
        <taxon>Ascomycota</taxon>
        <taxon>Pezizomycotina</taxon>
        <taxon>Lecanoromycetes</taxon>
        <taxon>OSLEUM clade</taxon>
        <taxon>Lecanoromycetidae</taxon>
        <taxon>Lecanorales</taxon>
        <taxon>Lecanorineae</taxon>
        <taxon>Stereocaulaceae</taxon>
        <taxon>Lepraria</taxon>
    </lineage>
</organism>
<accession>A0ABR4B5U4</accession>
<dbReference type="Proteomes" id="UP001590951">
    <property type="component" value="Unassembled WGS sequence"/>
</dbReference>
<reference evidence="2 3" key="1">
    <citation type="submission" date="2024-09" db="EMBL/GenBank/DDBJ databases">
        <title>Rethinking Asexuality: The Enigmatic Case of Functional Sexual Genes in Lepraria (Stereocaulaceae).</title>
        <authorList>
            <person name="Doellman M."/>
            <person name="Sun Y."/>
            <person name="Barcenas-Pena A."/>
            <person name="Lumbsch H.T."/>
            <person name="Grewe F."/>
        </authorList>
    </citation>
    <scope>NUCLEOTIDE SEQUENCE [LARGE SCALE GENOMIC DNA]</scope>
    <source>
        <strain evidence="2 3">Grewe 0041</strain>
    </source>
</reference>
<feature type="region of interest" description="Disordered" evidence="1">
    <location>
        <begin position="34"/>
        <end position="60"/>
    </location>
</feature>
<dbReference type="EMBL" id="JBHFEH010000022">
    <property type="protein sequence ID" value="KAL2053140.1"/>
    <property type="molecule type" value="Genomic_DNA"/>
</dbReference>